<feature type="region of interest" description="Disordered" evidence="8">
    <location>
        <begin position="29"/>
        <end position="52"/>
    </location>
</feature>
<evidence type="ECO:0000313" key="10">
    <source>
        <dbReference type="Proteomes" id="UP000504632"/>
    </source>
</evidence>
<keyword evidence="10" id="KW-1185">Reference proteome</keyword>
<evidence type="ECO:0000256" key="7">
    <source>
        <dbReference type="RuleBase" id="RU000682"/>
    </source>
</evidence>
<dbReference type="InterPro" id="IPR017970">
    <property type="entry name" value="Homeobox_CS"/>
</dbReference>
<sequence>MDGHTATGRRKFSFTIDSILSRASERGDKTKLLNEVSPSRGSPVSPLEQPRSEMVTNRRDPGQCAFLCCCCCTHCGEMLQADYLPTTPCRFAWSTRLLTEACLTGEAHGGERFGQIQRRIRRHRTIFTEEQLDALEELFLQNQYPDIHTREQLAERTHLREERVEVWFKNRRAKWRRQRRLPFSLRDNDEWKNLHSSD</sequence>
<dbReference type="AlphaFoldDB" id="A0A6J2WCS0"/>
<keyword evidence="4 6" id="KW-0371">Homeobox</keyword>
<keyword evidence="5 6" id="KW-0539">Nucleus</keyword>
<dbReference type="InParanoid" id="A0A6J2WCS0"/>
<dbReference type="Gene3D" id="1.10.10.60">
    <property type="entry name" value="Homeodomain-like"/>
    <property type="match status" value="1"/>
</dbReference>
<keyword evidence="3 6" id="KW-0238">DNA-binding</keyword>
<dbReference type="InterPro" id="IPR009057">
    <property type="entry name" value="Homeodomain-like_sf"/>
</dbReference>
<comment type="similarity">
    <text evidence="2">Belongs to the paired homeobox family. Bicoid subfamily.</text>
</comment>
<evidence type="ECO:0000256" key="8">
    <source>
        <dbReference type="SAM" id="MobiDB-lite"/>
    </source>
</evidence>
<dbReference type="GO" id="GO:0000981">
    <property type="term" value="F:DNA-binding transcription factor activity, RNA polymerase II-specific"/>
    <property type="evidence" value="ECO:0007669"/>
    <property type="project" value="InterPro"/>
</dbReference>
<dbReference type="Pfam" id="PF00046">
    <property type="entry name" value="Homeodomain"/>
    <property type="match status" value="1"/>
</dbReference>
<name>A0A6J2WCS0_CHACN</name>
<evidence type="ECO:0000256" key="6">
    <source>
        <dbReference type="PROSITE-ProRule" id="PRU00108"/>
    </source>
</evidence>
<dbReference type="GeneID" id="115821464"/>
<feature type="domain" description="Homeobox" evidence="9">
    <location>
        <begin position="118"/>
        <end position="178"/>
    </location>
</feature>
<evidence type="ECO:0000256" key="3">
    <source>
        <dbReference type="ARBA" id="ARBA00023125"/>
    </source>
</evidence>
<evidence type="ECO:0000256" key="2">
    <source>
        <dbReference type="ARBA" id="ARBA00006503"/>
    </source>
</evidence>
<protein>
    <submittedName>
        <fullName evidence="11">Homeobox protein goosecoid-2</fullName>
    </submittedName>
</protein>
<reference evidence="11" key="1">
    <citation type="submission" date="2025-08" db="UniProtKB">
        <authorList>
            <consortium name="RefSeq"/>
        </authorList>
    </citation>
    <scope>IDENTIFICATION</scope>
</reference>
<dbReference type="OrthoDB" id="3225452at2759"/>
<dbReference type="SUPFAM" id="SSF46689">
    <property type="entry name" value="Homeodomain-like"/>
    <property type="match status" value="1"/>
</dbReference>
<dbReference type="CDD" id="cd00086">
    <property type="entry name" value="homeodomain"/>
    <property type="match status" value="1"/>
</dbReference>
<evidence type="ECO:0000256" key="5">
    <source>
        <dbReference type="ARBA" id="ARBA00023242"/>
    </source>
</evidence>
<dbReference type="GO" id="GO:0005634">
    <property type="term" value="C:nucleus"/>
    <property type="evidence" value="ECO:0007669"/>
    <property type="project" value="UniProtKB-SubCell"/>
</dbReference>
<proteinExistence type="inferred from homology"/>
<dbReference type="InterPro" id="IPR001356">
    <property type="entry name" value="HD"/>
</dbReference>
<accession>A0A6J2WCS0</accession>
<dbReference type="GO" id="GO:0000978">
    <property type="term" value="F:RNA polymerase II cis-regulatory region sequence-specific DNA binding"/>
    <property type="evidence" value="ECO:0007669"/>
    <property type="project" value="TreeGrafter"/>
</dbReference>
<evidence type="ECO:0000259" key="9">
    <source>
        <dbReference type="PROSITE" id="PS50071"/>
    </source>
</evidence>
<evidence type="ECO:0000256" key="1">
    <source>
        <dbReference type="ARBA" id="ARBA00004123"/>
    </source>
</evidence>
<comment type="subcellular location">
    <subcellularLocation>
        <location evidence="1 6 7">Nucleus</location>
    </subcellularLocation>
</comment>
<dbReference type="PROSITE" id="PS50071">
    <property type="entry name" value="HOMEOBOX_2"/>
    <property type="match status" value="1"/>
</dbReference>
<dbReference type="PROSITE" id="PS00027">
    <property type="entry name" value="HOMEOBOX_1"/>
    <property type="match status" value="1"/>
</dbReference>
<evidence type="ECO:0000313" key="11">
    <source>
        <dbReference type="RefSeq" id="XP_030641151.1"/>
    </source>
</evidence>
<feature type="DNA-binding region" description="Homeobox" evidence="6">
    <location>
        <begin position="120"/>
        <end position="179"/>
    </location>
</feature>
<evidence type="ECO:0000256" key="4">
    <source>
        <dbReference type="ARBA" id="ARBA00023155"/>
    </source>
</evidence>
<gene>
    <name evidence="11" type="primary">LOC115821464</name>
</gene>
<dbReference type="PANTHER" id="PTHR46643">
    <property type="entry name" value="HOMEOBOX PROTEIN GOOSECOID-RELATED"/>
    <property type="match status" value="1"/>
</dbReference>
<organism evidence="10 11">
    <name type="scientific">Chanos chanos</name>
    <name type="common">Milkfish</name>
    <name type="synonym">Mugil chanos</name>
    <dbReference type="NCBI Taxonomy" id="29144"/>
    <lineage>
        <taxon>Eukaryota</taxon>
        <taxon>Metazoa</taxon>
        <taxon>Chordata</taxon>
        <taxon>Craniata</taxon>
        <taxon>Vertebrata</taxon>
        <taxon>Euteleostomi</taxon>
        <taxon>Actinopterygii</taxon>
        <taxon>Neopterygii</taxon>
        <taxon>Teleostei</taxon>
        <taxon>Ostariophysi</taxon>
        <taxon>Gonorynchiformes</taxon>
        <taxon>Chanidae</taxon>
        <taxon>Chanos</taxon>
    </lineage>
</organism>
<dbReference type="PANTHER" id="PTHR46643:SF1">
    <property type="entry name" value="HOMEOBOX PROTEIN GOOSECOID-2"/>
    <property type="match status" value="1"/>
</dbReference>
<dbReference type="SMART" id="SM00389">
    <property type="entry name" value="HOX"/>
    <property type="match status" value="1"/>
</dbReference>
<dbReference type="InterPro" id="IPR051440">
    <property type="entry name" value="Goosecoid-like_HB"/>
</dbReference>
<dbReference type="Proteomes" id="UP000504632">
    <property type="component" value="Chromosome 9"/>
</dbReference>
<dbReference type="RefSeq" id="XP_030641151.1">
    <property type="nucleotide sequence ID" value="XM_030785291.1"/>
</dbReference>